<comment type="caution">
    <text evidence="1">The sequence shown here is derived from an EMBL/GenBank/DDBJ whole genome shotgun (WGS) entry which is preliminary data.</text>
</comment>
<keyword evidence="1" id="KW-0436">Ligase</keyword>
<gene>
    <name evidence="1" type="ORF">BDM02DRAFT_489721</name>
</gene>
<organism evidence="1 2">
    <name type="scientific">Thelephora ganbajun</name>
    <name type="common">Ganba fungus</name>
    <dbReference type="NCBI Taxonomy" id="370292"/>
    <lineage>
        <taxon>Eukaryota</taxon>
        <taxon>Fungi</taxon>
        <taxon>Dikarya</taxon>
        <taxon>Basidiomycota</taxon>
        <taxon>Agaricomycotina</taxon>
        <taxon>Agaricomycetes</taxon>
        <taxon>Thelephorales</taxon>
        <taxon>Thelephoraceae</taxon>
        <taxon>Thelephora</taxon>
    </lineage>
</organism>
<protein>
    <submittedName>
        <fullName evidence="1">Pantoate-beta-alanine ligase</fullName>
    </submittedName>
</protein>
<keyword evidence="2" id="KW-1185">Reference proteome</keyword>
<sequence length="331" mass="36774">MSSLKLPESTIPLLTNPTSCREWRQQIRGDHKSVGFVATMGALHAGHLSLVRHSKQANDKTVVSIFVNPAQFAPHEDLSAYPRTIEQDLRGLEEIGGVDAVFLPGVKDMYPFGIVQDVEQQRGTFVEVKGYGSEMEGRSRPSFFRGVATVVTKLFNVVEPTRVYFGQKDIQQALLLRRMCSDLLLSHPEPRNLHIVPTERDRTDNLALSSRNAYLSSEERKVANALYRALSLAKGVWETGLSKSECVARSRGFVESVRDNAGVEMRLDYIELNDSDSLEVVGDDKTKVDYGTRPVLLSGALWVGRTRLIDNLILGDPALLGILDSHVEVKV</sequence>
<name>A0ACB6Z7M2_THEGA</name>
<evidence type="ECO:0000313" key="1">
    <source>
        <dbReference type="EMBL" id="KAF9645598.1"/>
    </source>
</evidence>
<proteinExistence type="predicted"/>
<dbReference type="EMBL" id="MU118084">
    <property type="protein sequence ID" value="KAF9645598.1"/>
    <property type="molecule type" value="Genomic_DNA"/>
</dbReference>
<evidence type="ECO:0000313" key="2">
    <source>
        <dbReference type="Proteomes" id="UP000886501"/>
    </source>
</evidence>
<dbReference type="Proteomes" id="UP000886501">
    <property type="component" value="Unassembled WGS sequence"/>
</dbReference>
<reference evidence="1" key="1">
    <citation type="submission" date="2019-10" db="EMBL/GenBank/DDBJ databases">
        <authorList>
            <consortium name="DOE Joint Genome Institute"/>
            <person name="Kuo A."/>
            <person name="Miyauchi S."/>
            <person name="Kiss E."/>
            <person name="Drula E."/>
            <person name="Kohler A."/>
            <person name="Sanchez-Garcia M."/>
            <person name="Andreopoulos B."/>
            <person name="Barry K.W."/>
            <person name="Bonito G."/>
            <person name="Buee M."/>
            <person name="Carver A."/>
            <person name="Chen C."/>
            <person name="Cichocki N."/>
            <person name="Clum A."/>
            <person name="Culley D."/>
            <person name="Crous P.W."/>
            <person name="Fauchery L."/>
            <person name="Girlanda M."/>
            <person name="Hayes R."/>
            <person name="Keri Z."/>
            <person name="Labutti K."/>
            <person name="Lipzen A."/>
            <person name="Lombard V."/>
            <person name="Magnuson J."/>
            <person name="Maillard F."/>
            <person name="Morin E."/>
            <person name="Murat C."/>
            <person name="Nolan M."/>
            <person name="Ohm R."/>
            <person name="Pangilinan J."/>
            <person name="Pereira M."/>
            <person name="Perotto S."/>
            <person name="Peter M."/>
            <person name="Riley R."/>
            <person name="Sitrit Y."/>
            <person name="Stielow B."/>
            <person name="Szollosi G."/>
            <person name="Zifcakova L."/>
            <person name="Stursova M."/>
            <person name="Spatafora J.W."/>
            <person name="Tedersoo L."/>
            <person name="Vaario L.-M."/>
            <person name="Yamada A."/>
            <person name="Yan M."/>
            <person name="Wang P."/>
            <person name="Xu J."/>
            <person name="Bruns T."/>
            <person name="Baldrian P."/>
            <person name="Vilgalys R."/>
            <person name="Henrissat B."/>
            <person name="Grigoriev I.V."/>
            <person name="Hibbett D."/>
            <person name="Nagy L.G."/>
            <person name="Martin F.M."/>
        </authorList>
    </citation>
    <scope>NUCLEOTIDE SEQUENCE</scope>
    <source>
        <strain evidence="1">P2</strain>
    </source>
</reference>
<reference evidence="1" key="2">
    <citation type="journal article" date="2020" name="Nat. Commun.">
        <title>Large-scale genome sequencing of mycorrhizal fungi provides insights into the early evolution of symbiotic traits.</title>
        <authorList>
            <person name="Miyauchi S."/>
            <person name="Kiss E."/>
            <person name="Kuo A."/>
            <person name="Drula E."/>
            <person name="Kohler A."/>
            <person name="Sanchez-Garcia M."/>
            <person name="Morin E."/>
            <person name="Andreopoulos B."/>
            <person name="Barry K.W."/>
            <person name="Bonito G."/>
            <person name="Buee M."/>
            <person name="Carver A."/>
            <person name="Chen C."/>
            <person name="Cichocki N."/>
            <person name="Clum A."/>
            <person name="Culley D."/>
            <person name="Crous P.W."/>
            <person name="Fauchery L."/>
            <person name="Girlanda M."/>
            <person name="Hayes R.D."/>
            <person name="Keri Z."/>
            <person name="LaButti K."/>
            <person name="Lipzen A."/>
            <person name="Lombard V."/>
            <person name="Magnuson J."/>
            <person name="Maillard F."/>
            <person name="Murat C."/>
            <person name="Nolan M."/>
            <person name="Ohm R.A."/>
            <person name="Pangilinan J."/>
            <person name="Pereira M.F."/>
            <person name="Perotto S."/>
            <person name="Peter M."/>
            <person name="Pfister S."/>
            <person name="Riley R."/>
            <person name="Sitrit Y."/>
            <person name="Stielow J.B."/>
            <person name="Szollosi G."/>
            <person name="Zifcakova L."/>
            <person name="Stursova M."/>
            <person name="Spatafora J.W."/>
            <person name="Tedersoo L."/>
            <person name="Vaario L.M."/>
            <person name="Yamada A."/>
            <person name="Yan M."/>
            <person name="Wang P."/>
            <person name="Xu J."/>
            <person name="Bruns T."/>
            <person name="Baldrian P."/>
            <person name="Vilgalys R."/>
            <person name="Dunand C."/>
            <person name="Henrissat B."/>
            <person name="Grigoriev I.V."/>
            <person name="Hibbett D."/>
            <person name="Nagy L.G."/>
            <person name="Martin F.M."/>
        </authorList>
    </citation>
    <scope>NUCLEOTIDE SEQUENCE</scope>
    <source>
        <strain evidence="1">P2</strain>
    </source>
</reference>
<accession>A0ACB6Z7M2</accession>